<name>M2LG93_BAUPA</name>
<evidence type="ECO:0000256" key="1">
    <source>
        <dbReference type="SAM" id="MobiDB-lite"/>
    </source>
</evidence>
<dbReference type="HOGENOM" id="CLU_350891_0_0_1"/>
<dbReference type="RefSeq" id="XP_007680267.1">
    <property type="nucleotide sequence ID" value="XM_007682077.1"/>
</dbReference>
<organism evidence="2 3">
    <name type="scientific">Baudoinia panamericana (strain UAMH 10762)</name>
    <name type="common">Angels' share fungus</name>
    <name type="synonym">Baudoinia compniacensis (strain UAMH 10762)</name>
    <dbReference type="NCBI Taxonomy" id="717646"/>
    <lineage>
        <taxon>Eukaryota</taxon>
        <taxon>Fungi</taxon>
        <taxon>Dikarya</taxon>
        <taxon>Ascomycota</taxon>
        <taxon>Pezizomycotina</taxon>
        <taxon>Dothideomycetes</taxon>
        <taxon>Dothideomycetidae</taxon>
        <taxon>Mycosphaerellales</taxon>
        <taxon>Teratosphaeriaceae</taxon>
        <taxon>Baudoinia</taxon>
    </lineage>
</organism>
<evidence type="ECO:0000313" key="2">
    <source>
        <dbReference type="EMBL" id="EMC93062.1"/>
    </source>
</evidence>
<reference evidence="2 3" key="1">
    <citation type="journal article" date="2012" name="PLoS Pathog.">
        <title>Diverse lifestyles and strategies of plant pathogenesis encoded in the genomes of eighteen Dothideomycetes fungi.</title>
        <authorList>
            <person name="Ohm R.A."/>
            <person name="Feau N."/>
            <person name="Henrissat B."/>
            <person name="Schoch C.L."/>
            <person name="Horwitz B.A."/>
            <person name="Barry K.W."/>
            <person name="Condon B.J."/>
            <person name="Copeland A.C."/>
            <person name="Dhillon B."/>
            <person name="Glaser F."/>
            <person name="Hesse C.N."/>
            <person name="Kosti I."/>
            <person name="LaButti K."/>
            <person name="Lindquist E.A."/>
            <person name="Lucas S."/>
            <person name="Salamov A.A."/>
            <person name="Bradshaw R.E."/>
            <person name="Ciuffetti L."/>
            <person name="Hamelin R.C."/>
            <person name="Kema G.H.J."/>
            <person name="Lawrence C."/>
            <person name="Scott J.A."/>
            <person name="Spatafora J.W."/>
            <person name="Turgeon B.G."/>
            <person name="de Wit P.J.G.M."/>
            <person name="Zhong S."/>
            <person name="Goodwin S.B."/>
            <person name="Grigoriev I.V."/>
        </authorList>
    </citation>
    <scope>NUCLEOTIDE SEQUENCE [LARGE SCALE GENOMIC DNA]</scope>
    <source>
        <strain evidence="2 3">UAMH 10762</strain>
    </source>
</reference>
<dbReference type="Proteomes" id="UP000011761">
    <property type="component" value="Unassembled WGS sequence"/>
</dbReference>
<dbReference type="AlphaFoldDB" id="M2LG93"/>
<dbReference type="eggNOG" id="ENOG502R8VF">
    <property type="taxonomic scope" value="Eukaryota"/>
</dbReference>
<feature type="region of interest" description="Disordered" evidence="1">
    <location>
        <begin position="535"/>
        <end position="570"/>
    </location>
</feature>
<protein>
    <submittedName>
        <fullName evidence="2">Uncharacterized protein</fullName>
    </submittedName>
</protein>
<dbReference type="EMBL" id="KB445561">
    <property type="protein sequence ID" value="EMC93062.1"/>
    <property type="molecule type" value="Genomic_DNA"/>
</dbReference>
<keyword evidence="3" id="KW-1185">Reference proteome</keyword>
<feature type="compositionally biased region" description="Polar residues" evidence="1">
    <location>
        <begin position="538"/>
        <end position="547"/>
    </location>
</feature>
<feature type="compositionally biased region" description="Polar residues" evidence="1">
    <location>
        <begin position="456"/>
        <end position="471"/>
    </location>
</feature>
<dbReference type="OrthoDB" id="3643609at2759"/>
<feature type="compositionally biased region" description="Polar residues" evidence="1">
    <location>
        <begin position="138"/>
        <end position="150"/>
    </location>
</feature>
<dbReference type="GeneID" id="19110543"/>
<evidence type="ECO:0000313" key="3">
    <source>
        <dbReference type="Proteomes" id="UP000011761"/>
    </source>
</evidence>
<feature type="region of interest" description="Disordered" evidence="1">
    <location>
        <begin position="346"/>
        <end position="372"/>
    </location>
</feature>
<feature type="compositionally biased region" description="Polar residues" evidence="1">
    <location>
        <begin position="358"/>
        <end position="367"/>
    </location>
</feature>
<feature type="compositionally biased region" description="Basic and acidic residues" evidence="1">
    <location>
        <begin position="555"/>
        <end position="567"/>
    </location>
</feature>
<sequence>MRSIDALAGASAAPLRPIFGRAMDSTDCIAEAASVAHGIDEAEASTHLMVATGFNADAAMQKVDNIAAPASKTARDSGIGADLQNLPGQVRSLHINNATEAAVISNVHTGISTPAGIPPPHCDAYSGSTVHSIPANMQPLSPQSTPTSRQSVDHGDIQRWQNDGSTDPTDHDPSQWQKSNVHPFQGSRFIEYQIKYVAAKQKAADEREAAVAAAASSGPPSPGKLTKLPLRPRYANVRFKTVFGDEVAPGDVITSVDAETPGDAIKPDTEQCTPIFPHQGWVHNADDGFTATRHIQYLRPLIGDGAIDEPEPSHDDRTPQRTVASGADSVMMDYDEFKTHHLFGIDDDEEKDSPEYHSANNSPTGSPNGIAPLVPTLCRAVARSQSLSSSNARTGGRIRNTDVGGLFYKFRASDWIGRGSEDSITAEFAAVRKGSRVGDSIDASGKDVVDEDGARSPTSPSSTDPNRTPSMGNRLEWELRRSDRNARYNALNTNAGGSEVSAELFHRPSSSDFTFQAPILCDDGELQLADFESAFAGSPTSGSSTKLSTNQQQQEQRHTREHSHESENNSALALELALRQNNLAQHLMELYALNEEEGLNLVTPAEITKTERLAERLSKTSFHHEDFPTPMRNSFVDADDGMPTSLPLKLCEWEAQELQVATSGMVDMGTNDVAKNDAADREGLSSPSSTELAERMERSPTGGLESTGFSPTLRSTPVSNRFAVLAEMVSPSPSEQEQISPTSVTEGVTMVGGVEDETVDTLVMSTPGSGYVADKSSQSPETPAVNGETMTSLWSGFTVRYR</sequence>
<feature type="compositionally biased region" description="Basic and acidic residues" evidence="1">
    <location>
        <begin position="444"/>
        <end position="454"/>
    </location>
</feature>
<feature type="region of interest" description="Disordered" evidence="1">
    <location>
        <begin position="435"/>
        <end position="475"/>
    </location>
</feature>
<accession>M2LG93</accession>
<feature type="region of interest" description="Disordered" evidence="1">
    <location>
        <begin position="118"/>
        <end position="180"/>
    </location>
</feature>
<dbReference type="KEGG" id="bcom:BAUCODRAFT_272651"/>
<feature type="region of interest" description="Disordered" evidence="1">
    <location>
        <begin position="675"/>
        <end position="715"/>
    </location>
</feature>
<gene>
    <name evidence="2" type="ORF">BAUCODRAFT_272651</name>
</gene>
<proteinExistence type="predicted"/>